<feature type="region of interest" description="Disordered" evidence="1">
    <location>
        <begin position="1"/>
        <end position="25"/>
    </location>
</feature>
<protein>
    <submittedName>
        <fullName evidence="2">Uncharacterized protein</fullName>
    </submittedName>
</protein>
<organism evidence="2">
    <name type="scientific">uncultured Stenotrophomonas sp</name>
    <dbReference type="NCBI Taxonomy" id="165438"/>
    <lineage>
        <taxon>Bacteria</taxon>
        <taxon>Pseudomonadati</taxon>
        <taxon>Pseudomonadota</taxon>
        <taxon>Gammaproteobacteria</taxon>
        <taxon>Lysobacterales</taxon>
        <taxon>Lysobacteraceae</taxon>
        <taxon>Stenotrophomonas</taxon>
        <taxon>environmental samples</taxon>
    </lineage>
</organism>
<sequence length="25" mass="2652">MPDFESGTFNHSATFPVVPGKPGCE</sequence>
<accession>A0A1Y5PYQ9</accession>
<dbReference type="EMBL" id="FLTS01000001">
    <property type="protein sequence ID" value="SBV35163.1"/>
    <property type="molecule type" value="Genomic_DNA"/>
</dbReference>
<gene>
    <name evidence="2" type="ORF">STPYR_10093</name>
</gene>
<dbReference type="AlphaFoldDB" id="A0A1Y5PYQ9"/>
<reference evidence="2" key="1">
    <citation type="submission" date="2016-03" db="EMBL/GenBank/DDBJ databases">
        <authorList>
            <person name="Ploux O."/>
        </authorList>
    </citation>
    <scope>NUCLEOTIDE SEQUENCE</scope>
    <source>
        <strain evidence="2">UC10</strain>
    </source>
</reference>
<name>A0A1Y5PYQ9_9GAMM</name>
<evidence type="ECO:0000313" key="2">
    <source>
        <dbReference type="EMBL" id="SBV35163.1"/>
    </source>
</evidence>
<proteinExistence type="predicted"/>
<evidence type="ECO:0000256" key="1">
    <source>
        <dbReference type="SAM" id="MobiDB-lite"/>
    </source>
</evidence>